<dbReference type="Pfam" id="PF00067">
    <property type="entry name" value="p450"/>
    <property type="match status" value="3"/>
</dbReference>
<keyword evidence="3 9" id="KW-0349">Heme</keyword>
<dbReference type="PRINTS" id="PR00385">
    <property type="entry name" value="P450"/>
</dbReference>
<keyword evidence="7" id="KW-0503">Monooxygenase</keyword>
<comment type="caution">
    <text evidence="10">The sequence shown here is derived from an EMBL/GenBank/DDBJ whole genome shotgun (WGS) entry which is preliminary data.</text>
</comment>
<dbReference type="CDD" id="cd20653">
    <property type="entry name" value="CYP81"/>
    <property type="match status" value="1"/>
</dbReference>
<dbReference type="Gene3D" id="1.10.630.10">
    <property type="entry name" value="Cytochrome P450"/>
    <property type="match status" value="3"/>
</dbReference>
<dbReference type="PANTHER" id="PTHR47947">
    <property type="entry name" value="CYTOCHROME P450 82C3-RELATED"/>
    <property type="match status" value="1"/>
</dbReference>
<gene>
    <name evidence="10" type="ORF">M8C21_005307</name>
</gene>
<comment type="cofactor">
    <cofactor evidence="9">
        <name>heme</name>
        <dbReference type="ChEBI" id="CHEBI:30413"/>
    </cofactor>
</comment>
<evidence type="ECO:0000256" key="4">
    <source>
        <dbReference type="ARBA" id="ARBA00022723"/>
    </source>
</evidence>
<proteinExistence type="inferred from homology"/>
<evidence type="ECO:0000256" key="5">
    <source>
        <dbReference type="ARBA" id="ARBA00023002"/>
    </source>
</evidence>
<dbReference type="SUPFAM" id="SSF48264">
    <property type="entry name" value="Cytochrome P450"/>
    <property type="match status" value="3"/>
</dbReference>
<dbReference type="EMBL" id="JAMZMK010002740">
    <property type="protein sequence ID" value="KAI7754688.1"/>
    <property type="molecule type" value="Genomic_DNA"/>
</dbReference>
<keyword evidence="4 9" id="KW-0479">Metal-binding</keyword>
<evidence type="ECO:0000256" key="3">
    <source>
        <dbReference type="ARBA" id="ARBA00022617"/>
    </source>
</evidence>
<dbReference type="GO" id="GO:0005506">
    <property type="term" value="F:iron ion binding"/>
    <property type="evidence" value="ECO:0007669"/>
    <property type="project" value="InterPro"/>
</dbReference>
<feature type="binding site" description="axial binding residue" evidence="9">
    <location>
        <position position="444"/>
    </location>
    <ligand>
        <name>heme</name>
        <dbReference type="ChEBI" id="CHEBI:30413"/>
    </ligand>
    <ligandPart>
        <name>Fe</name>
        <dbReference type="ChEBI" id="CHEBI:18248"/>
    </ligandPart>
</feature>
<name>A0AAD5D5K0_AMBAR</name>
<organism evidence="10 11">
    <name type="scientific">Ambrosia artemisiifolia</name>
    <name type="common">Common ragweed</name>
    <dbReference type="NCBI Taxonomy" id="4212"/>
    <lineage>
        <taxon>Eukaryota</taxon>
        <taxon>Viridiplantae</taxon>
        <taxon>Streptophyta</taxon>
        <taxon>Embryophyta</taxon>
        <taxon>Tracheophyta</taxon>
        <taxon>Spermatophyta</taxon>
        <taxon>Magnoliopsida</taxon>
        <taxon>eudicotyledons</taxon>
        <taxon>Gunneridae</taxon>
        <taxon>Pentapetalae</taxon>
        <taxon>asterids</taxon>
        <taxon>campanulids</taxon>
        <taxon>Asterales</taxon>
        <taxon>Asteraceae</taxon>
        <taxon>Asteroideae</taxon>
        <taxon>Heliantheae alliance</taxon>
        <taxon>Heliantheae</taxon>
        <taxon>Ambrosia</taxon>
    </lineage>
</organism>
<evidence type="ECO:0000256" key="8">
    <source>
        <dbReference type="ARBA" id="ARBA00023136"/>
    </source>
</evidence>
<comment type="similarity">
    <text evidence="2">Belongs to the cytochrome P450 family.</text>
</comment>
<evidence type="ECO:0000256" key="6">
    <source>
        <dbReference type="ARBA" id="ARBA00023004"/>
    </source>
</evidence>
<reference evidence="10" key="1">
    <citation type="submission" date="2022-06" db="EMBL/GenBank/DDBJ databases">
        <title>Uncovering the hologenomic basis of an extraordinary plant invasion.</title>
        <authorList>
            <person name="Bieker V.C."/>
            <person name="Martin M.D."/>
            <person name="Gilbert T."/>
            <person name="Hodgins K."/>
            <person name="Battlay P."/>
            <person name="Petersen B."/>
            <person name="Wilson J."/>
        </authorList>
    </citation>
    <scope>NUCLEOTIDE SEQUENCE</scope>
    <source>
        <strain evidence="10">AA19_3_7</strain>
        <tissue evidence="10">Leaf</tissue>
    </source>
</reference>
<dbReference type="AlphaFoldDB" id="A0AAD5D5K0"/>
<dbReference type="InterPro" id="IPR002401">
    <property type="entry name" value="Cyt_P450_E_grp-I"/>
</dbReference>
<feature type="non-terminal residue" evidence="10">
    <location>
        <position position="1"/>
    </location>
</feature>
<comment type="subcellular location">
    <subcellularLocation>
        <location evidence="1">Membrane</location>
    </subcellularLocation>
</comment>
<accession>A0AAD5D5K0</accession>
<dbReference type="InterPro" id="IPR017972">
    <property type="entry name" value="Cyt_P450_CS"/>
</dbReference>
<evidence type="ECO:0000256" key="7">
    <source>
        <dbReference type="ARBA" id="ARBA00023033"/>
    </source>
</evidence>
<dbReference type="FunFam" id="1.10.630.10:FF:000023">
    <property type="entry name" value="Cytochrome P450 family protein"/>
    <property type="match status" value="1"/>
</dbReference>
<dbReference type="GO" id="GO:0016705">
    <property type="term" value="F:oxidoreductase activity, acting on paired donors, with incorporation or reduction of molecular oxygen"/>
    <property type="evidence" value="ECO:0007669"/>
    <property type="project" value="InterPro"/>
</dbReference>
<dbReference type="GO" id="GO:0020037">
    <property type="term" value="F:heme binding"/>
    <property type="evidence" value="ECO:0007669"/>
    <property type="project" value="InterPro"/>
</dbReference>
<sequence>MDYLLIILTLLITFLFIGAHLRGHPKSLPPSVFPTLPVIGHLYLLKKPLHRTLATISSKHGPILFLKFGTRRVLLLSSPTAAEECFTKNDVVFANRPRFLAAKILGYNYTSFGWAPYGDHWRNLRRISTVEILSSNRLNEFYNIRADEGRLLVQKLTSTCACACAVNLSLVFHEMTLNMMMRMISGKRFFGGKMEEEGRRFKEIVKESFLVSGASNLGDYLPVLRWLGGDGLEKKMVVLQRKRDLFMQGLVDQLRKGIMEEKGNDDNNKKIKKNTMIEVLLQLQEADPEYYTDQLIKSFVLNLLTAGTDTSSATMEWAFSLLLNHKHVLKKAQEEIDAKVGKDRLVDESDLASLPYLLCIVNETLRMYPAGPLLVPHESSDDCVVGGYHIPRGTMLIVNQWAIHHDPDLWKDPEMFIPERFEGLEGRARDGFRFMPFGFGRRSCPGEGLAMRLVGLTLGLLIQCFDWERVSEEMIDMSEGPGLTMPKAQPLVAKCTPRPEIVRYKVSERSLYSSATSTNQSTNTPLIFIPTSFCTFSMNRCWCVVRELTQHDSCLLGWLQLGLDCFHGPLLGLSCNPLGVVVVEMREVCENGVCFKEEKDAAICDGTNERRTRGNVCVYSHRIRIDEVADEMKKIKKIQIHLRFLSYEAPSSHKNYKRHQTNKIPRLNKQEINLERAQNEIDTRVGKHHLVDESDVANLPYLRCIMNETLRLYPPTPLLLPHLSSEDCVVGGYHIPCGTILLINQWGIQHDRKLWGDPERFYRERFEGFEGTSEKFKFMPFGFGRRICSGDGLAMRMIGLTLGMHDSIKLNISHLHGSFLCHARPTRGFMSLNRTFPPQTLQPPTNNIPNSTHHWPSLPLKQTPLQIPCHTLSQTRPHPLSPLRVPPRTLGLLAFHHRTIWAPYGIHWRNLRRISTIEIFSSNRLNEFHDARAYEGRLLVQKLIKSCSSPVNLNSAFHYLTFNVLIRMISGEMYFEFGLDLEAKRKQFQEIVKEMFEVGDILNLEDHLPILSWLGIRRVEKKMIALQKKRNIFFQGLIDELREVKGVEAVNKKKHTMIEVLFQLQEADPDYYTDELIKIFML</sequence>
<dbReference type="PANTHER" id="PTHR47947:SF24">
    <property type="entry name" value="ISOFLAVONE 2'-HYDROXYLASE-LIKE"/>
    <property type="match status" value="1"/>
</dbReference>
<evidence type="ECO:0000313" key="10">
    <source>
        <dbReference type="EMBL" id="KAI7754688.1"/>
    </source>
</evidence>
<evidence type="ECO:0000256" key="9">
    <source>
        <dbReference type="PIRSR" id="PIRSR602401-1"/>
    </source>
</evidence>
<dbReference type="InterPro" id="IPR036396">
    <property type="entry name" value="Cyt_P450_sf"/>
</dbReference>
<keyword evidence="11" id="KW-1185">Reference proteome</keyword>
<keyword evidence="8" id="KW-0472">Membrane</keyword>
<keyword evidence="5" id="KW-0560">Oxidoreductase</keyword>
<dbReference type="GO" id="GO:0004497">
    <property type="term" value="F:monooxygenase activity"/>
    <property type="evidence" value="ECO:0007669"/>
    <property type="project" value="UniProtKB-KW"/>
</dbReference>
<dbReference type="PROSITE" id="PS00086">
    <property type="entry name" value="CYTOCHROME_P450"/>
    <property type="match status" value="1"/>
</dbReference>
<dbReference type="GO" id="GO:0016020">
    <property type="term" value="C:membrane"/>
    <property type="evidence" value="ECO:0007669"/>
    <property type="project" value="UniProtKB-SubCell"/>
</dbReference>
<evidence type="ECO:0000256" key="2">
    <source>
        <dbReference type="ARBA" id="ARBA00010617"/>
    </source>
</evidence>
<dbReference type="InterPro" id="IPR001128">
    <property type="entry name" value="Cyt_P450"/>
</dbReference>
<evidence type="ECO:0000256" key="1">
    <source>
        <dbReference type="ARBA" id="ARBA00004370"/>
    </source>
</evidence>
<evidence type="ECO:0000313" key="11">
    <source>
        <dbReference type="Proteomes" id="UP001206925"/>
    </source>
</evidence>
<protein>
    <recommendedName>
        <fullName evidence="12">Cytochrome P450</fullName>
    </recommendedName>
</protein>
<dbReference type="PRINTS" id="PR00463">
    <property type="entry name" value="EP450I"/>
</dbReference>
<dbReference type="InterPro" id="IPR050651">
    <property type="entry name" value="Plant_Cytochrome_P450_Monoox"/>
</dbReference>
<keyword evidence="6 9" id="KW-0408">Iron</keyword>
<evidence type="ECO:0008006" key="12">
    <source>
        <dbReference type="Google" id="ProtNLM"/>
    </source>
</evidence>
<dbReference type="Proteomes" id="UP001206925">
    <property type="component" value="Unassembled WGS sequence"/>
</dbReference>